<organism evidence="3 4">
    <name type="scientific">Nyssa sinensis</name>
    <dbReference type="NCBI Taxonomy" id="561372"/>
    <lineage>
        <taxon>Eukaryota</taxon>
        <taxon>Viridiplantae</taxon>
        <taxon>Streptophyta</taxon>
        <taxon>Embryophyta</taxon>
        <taxon>Tracheophyta</taxon>
        <taxon>Spermatophyta</taxon>
        <taxon>Magnoliopsida</taxon>
        <taxon>eudicotyledons</taxon>
        <taxon>Gunneridae</taxon>
        <taxon>Pentapetalae</taxon>
        <taxon>asterids</taxon>
        <taxon>Cornales</taxon>
        <taxon>Nyssaceae</taxon>
        <taxon>Nyssa</taxon>
    </lineage>
</organism>
<protein>
    <submittedName>
        <fullName evidence="3">Uncharacterized protein</fullName>
    </submittedName>
</protein>
<keyword evidence="2" id="KW-0472">Membrane</keyword>
<keyword evidence="4" id="KW-1185">Reference proteome</keyword>
<gene>
    <name evidence="3" type="ORF">F0562_010670</name>
</gene>
<evidence type="ECO:0000256" key="2">
    <source>
        <dbReference type="SAM" id="Phobius"/>
    </source>
</evidence>
<name>A0A5J5A4N1_9ASTE</name>
<proteinExistence type="predicted"/>
<dbReference type="Proteomes" id="UP000325577">
    <property type="component" value="Linkage Group LG4"/>
</dbReference>
<evidence type="ECO:0000313" key="4">
    <source>
        <dbReference type="Proteomes" id="UP000325577"/>
    </source>
</evidence>
<evidence type="ECO:0000256" key="1">
    <source>
        <dbReference type="SAM" id="MobiDB-lite"/>
    </source>
</evidence>
<dbReference type="AlphaFoldDB" id="A0A5J5A4N1"/>
<feature type="region of interest" description="Disordered" evidence="1">
    <location>
        <begin position="1"/>
        <end position="45"/>
    </location>
</feature>
<keyword evidence="2" id="KW-1133">Transmembrane helix</keyword>
<dbReference type="EMBL" id="CM018047">
    <property type="protein sequence ID" value="KAA8524247.1"/>
    <property type="molecule type" value="Genomic_DNA"/>
</dbReference>
<sequence>MGVMAGRGLEGRCGLGGDREDGGSDGGGVWGRRRWRDGDGGGGCGVGSGGAMGSVMVMMFWWWWQRRGRRWCWLEIWAAEMEMTVRGDDRREREMGGAV</sequence>
<keyword evidence="2" id="KW-0812">Transmembrane</keyword>
<evidence type="ECO:0000313" key="3">
    <source>
        <dbReference type="EMBL" id="KAA8524247.1"/>
    </source>
</evidence>
<accession>A0A5J5A4N1</accession>
<reference evidence="3 4" key="1">
    <citation type="submission" date="2019-09" db="EMBL/GenBank/DDBJ databases">
        <title>A chromosome-level genome assembly of the Chinese tupelo Nyssa sinensis.</title>
        <authorList>
            <person name="Yang X."/>
            <person name="Kang M."/>
            <person name="Yang Y."/>
            <person name="Xiong H."/>
            <person name="Wang M."/>
            <person name="Zhang Z."/>
            <person name="Wang Z."/>
            <person name="Wu H."/>
            <person name="Ma T."/>
            <person name="Liu J."/>
            <person name="Xi Z."/>
        </authorList>
    </citation>
    <scope>NUCLEOTIDE SEQUENCE [LARGE SCALE GENOMIC DNA]</scope>
    <source>
        <strain evidence="3">J267</strain>
        <tissue evidence="3">Leaf</tissue>
    </source>
</reference>
<feature type="transmembrane region" description="Helical" evidence="2">
    <location>
        <begin position="40"/>
        <end position="64"/>
    </location>
</feature>